<sequence length="622" mass="70645">MNVINLNLTIRGDLKKYLTRYVAVGRFYQHSPSPSPPKLHLRTHQEEEKNKVEEEEEPSTIIMGGDSVVSNDQDSLLEEDFTLLSSHSPAALRDNRVNVENGSDVGETSEEWCSSRFDFEVNERKTLSAYEEISQSYDRFAIDSKNLKHVKEKILSYKPGAWIENVGGLQTCDYDVPKTTCLLLVGPGGSGKSSMINRISKVLEDDKFAPARAQVSYNLLTGDGTYFLQEYMIPRHSTSICLCDTRSLSDNSNENENDRVLKSWMTKGVRHGELVVRKTDSRILKKSLKCKARKNGFISSKIRKVNFVIYVVNGLSVLKSMKDTGARERQYIETIVQTFNSPFLSFKGIFKTIICFSIILFLPSAYIYELRSIITNVCAENLLSVSSINLMYIYSNSSPLLRTCGLISPMGYGLHSSLLALQHKNCLCVVYVLMSQNQPLICPSGNLNNNVNDCWKNSNTFVSFLQPKQVFRLFLLADDKPVLVFTHGDLLSLLDRVRVRAYLGELLGIPPTIQIFDIPDCDDLATESTIIEMLRYSLEHAERNFPRQSKVLGKVDTKFLFCVVLSILVLAVAVVMAYDMLPQLCHVLQQQAGRKKYPARLKKLKVPEMEFKIDWHKIRYIW</sequence>
<dbReference type="InterPro" id="IPR027417">
    <property type="entry name" value="P-loop_NTPase"/>
</dbReference>
<keyword evidence="2" id="KW-0472">Membrane</keyword>
<dbReference type="EMBL" id="SDMP01000007">
    <property type="protein sequence ID" value="RYR50254.1"/>
    <property type="molecule type" value="Genomic_DNA"/>
</dbReference>
<feature type="transmembrane region" description="Helical" evidence="2">
    <location>
        <begin position="348"/>
        <end position="368"/>
    </location>
</feature>
<feature type="region of interest" description="Disordered" evidence="1">
    <location>
        <begin position="32"/>
        <end position="58"/>
    </location>
</feature>
<dbReference type="SUPFAM" id="SSF52540">
    <property type="entry name" value="P-loop containing nucleoside triphosphate hydrolases"/>
    <property type="match status" value="1"/>
</dbReference>
<keyword evidence="4" id="KW-1185">Reference proteome</keyword>
<feature type="compositionally biased region" description="Basic and acidic residues" evidence="1">
    <location>
        <begin position="43"/>
        <end position="52"/>
    </location>
</feature>
<dbReference type="Gene3D" id="3.40.50.300">
    <property type="entry name" value="P-loop containing nucleotide triphosphate hydrolases"/>
    <property type="match status" value="1"/>
</dbReference>
<reference evidence="3 4" key="1">
    <citation type="submission" date="2019-01" db="EMBL/GenBank/DDBJ databases">
        <title>Sequencing of cultivated peanut Arachis hypogaea provides insights into genome evolution and oil improvement.</title>
        <authorList>
            <person name="Chen X."/>
        </authorList>
    </citation>
    <scope>NUCLEOTIDE SEQUENCE [LARGE SCALE GENOMIC DNA]</scope>
    <source>
        <strain evidence="4">cv. Fuhuasheng</strain>
        <tissue evidence="3">Leaves</tissue>
    </source>
</reference>
<organism evidence="3 4">
    <name type="scientific">Arachis hypogaea</name>
    <name type="common">Peanut</name>
    <dbReference type="NCBI Taxonomy" id="3818"/>
    <lineage>
        <taxon>Eukaryota</taxon>
        <taxon>Viridiplantae</taxon>
        <taxon>Streptophyta</taxon>
        <taxon>Embryophyta</taxon>
        <taxon>Tracheophyta</taxon>
        <taxon>Spermatophyta</taxon>
        <taxon>Magnoliopsida</taxon>
        <taxon>eudicotyledons</taxon>
        <taxon>Gunneridae</taxon>
        <taxon>Pentapetalae</taxon>
        <taxon>rosids</taxon>
        <taxon>fabids</taxon>
        <taxon>Fabales</taxon>
        <taxon>Fabaceae</taxon>
        <taxon>Papilionoideae</taxon>
        <taxon>50 kb inversion clade</taxon>
        <taxon>dalbergioids sensu lato</taxon>
        <taxon>Dalbergieae</taxon>
        <taxon>Pterocarpus clade</taxon>
        <taxon>Arachis</taxon>
    </lineage>
</organism>
<dbReference type="PANTHER" id="PTHR14241:SF32">
    <property type="entry name" value="VWFA DOMAIN-CONTAINING PROTEIN-RELATED"/>
    <property type="match status" value="1"/>
</dbReference>
<proteinExistence type="predicted"/>
<evidence type="ECO:0000256" key="2">
    <source>
        <dbReference type="SAM" id="Phobius"/>
    </source>
</evidence>
<evidence type="ECO:0000313" key="3">
    <source>
        <dbReference type="EMBL" id="RYR50254.1"/>
    </source>
</evidence>
<protein>
    <recommendedName>
        <fullName evidence="5">G domain-containing protein</fullName>
    </recommendedName>
</protein>
<evidence type="ECO:0008006" key="5">
    <source>
        <dbReference type="Google" id="ProtNLM"/>
    </source>
</evidence>
<keyword evidence="2" id="KW-1133">Transmembrane helix</keyword>
<dbReference type="AlphaFoldDB" id="A0A445CH60"/>
<dbReference type="PANTHER" id="PTHR14241">
    <property type="entry name" value="INTERFERON-INDUCED PROTEIN 44"/>
    <property type="match status" value="1"/>
</dbReference>
<keyword evidence="2" id="KW-0812">Transmembrane</keyword>
<comment type="caution">
    <text evidence="3">The sequence shown here is derived from an EMBL/GenBank/DDBJ whole genome shotgun (WGS) entry which is preliminary data.</text>
</comment>
<evidence type="ECO:0000256" key="1">
    <source>
        <dbReference type="SAM" id="MobiDB-lite"/>
    </source>
</evidence>
<gene>
    <name evidence="3" type="ORF">Ahy_A07g036860</name>
</gene>
<dbReference type="Proteomes" id="UP000289738">
    <property type="component" value="Chromosome A07"/>
</dbReference>
<dbReference type="STRING" id="3818.A0A445CH60"/>
<name>A0A445CH60_ARAHY</name>
<feature type="transmembrane region" description="Helical" evidence="2">
    <location>
        <begin position="559"/>
        <end position="581"/>
    </location>
</feature>
<accession>A0A445CH60</accession>
<evidence type="ECO:0000313" key="4">
    <source>
        <dbReference type="Proteomes" id="UP000289738"/>
    </source>
</evidence>